<protein>
    <recommendedName>
        <fullName evidence="1">DUF6916 domain-containing protein</fullName>
    </recommendedName>
</protein>
<sequence length="66" mass="7193">MPVAPDGWECFSLLFAAPCDLEQGMRTLRHPTLGEEAVFLVPLGPFGATDGTQRFEAVFNRQVASP</sequence>
<organism evidence="2 3">
    <name type="scientific">Alloalcanivorax balearicus MACL04</name>
    <dbReference type="NCBI Taxonomy" id="1177182"/>
    <lineage>
        <taxon>Bacteria</taxon>
        <taxon>Pseudomonadati</taxon>
        <taxon>Pseudomonadota</taxon>
        <taxon>Gammaproteobacteria</taxon>
        <taxon>Oceanospirillales</taxon>
        <taxon>Alcanivoracaceae</taxon>
        <taxon>Alloalcanivorax</taxon>
    </lineage>
</organism>
<dbReference type="Pfam" id="PF21880">
    <property type="entry name" value="DUF6916"/>
    <property type="match status" value="1"/>
</dbReference>
<comment type="caution">
    <text evidence="2">The sequence shown here is derived from an EMBL/GenBank/DDBJ whole genome shotgun (WGS) entry which is preliminary data.</text>
</comment>
<reference evidence="2" key="1">
    <citation type="submission" date="2012-09" db="EMBL/GenBank/DDBJ databases">
        <title>Genome Sequence of alkane-degrading Bacterium Alcanivorax balearicus MACL04.</title>
        <authorList>
            <person name="Lai Q."/>
            <person name="Shao Z."/>
        </authorList>
    </citation>
    <scope>NUCLEOTIDE SEQUENCE</scope>
    <source>
        <strain evidence="2">MACL04</strain>
    </source>
</reference>
<gene>
    <name evidence="2" type="ORF">MA04_02914</name>
</gene>
<dbReference type="Proteomes" id="UP001064106">
    <property type="component" value="Unassembled WGS sequence"/>
</dbReference>
<feature type="domain" description="DUF6916" evidence="1">
    <location>
        <begin position="5"/>
        <end position="59"/>
    </location>
</feature>
<dbReference type="EMBL" id="ARXS01000018">
    <property type="protein sequence ID" value="MCU5783614.1"/>
    <property type="molecule type" value="Genomic_DNA"/>
</dbReference>
<name>A0ABT2R1H7_9GAMM</name>
<proteinExistence type="predicted"/>
<evidence type="ECO:0000313" key="2">
    <source>
        <dbReference type="EMBL" id="MCU5783614.1"/>
    </source>
</evidence>
<evidence type="ECO:0000313" key="3">
    <source>
        <dbReference type="Proteomes" id="UP001064106"/>
    </source>
</evidence>
<keyword evidence="3" id="KW-1185">Reference proteome</keyword>
<dbReference type="InterPro" id="IPR054209">
    <property type="entry name" value="DUF6916"/>
</dbReference>
<accession>A0ABT2R1H7</accession>
<evidence type="ECO:0000259" key="1">
    <source>
        <dbReference type="Pfam" id="PF21880"/>
    </source>
</evidence>